<dbReference type="CDD" id="cd01949">
    <property type="entry name" value="GGDEF"/>
    <property type="match status" value="1"/>
</dbReference>
<organism evidence="2 3">
    <name type="scientific">Pseudomonas fluorescens</name>
    <dbReference type="NCBI Taxonomy" id="294"/>
    <lineage>
        <taxon>Bacteria</taxon>
        <taxon>Pseudomonadati</taxon>
        <taxon>Pseudomonadota</taxon>
        <taxon>Gammaproteobacteria</taxon>
        <taxon>Pseudomonadales</taxon>
        <taxon>Pseudomonadaceae</taxon>
        <taxon>Pseudomonas</taxon>
    </lineage>
</organism>
<dbReference type="InterPro" id="IPR029787">
    <property type="entry name" value="Nucleotide_cyclase"/>
</dbReference>
<feature type="domain" description="GGDEF" evidence="1">
    <location>
        <begin position="71"/>
        <end position="190"/>
    </location>
</feature>
<dbReference type="InterPro" id="IPR000160">
    <property type="entry name" value="GGDEF_dom"/>
</dbReference>
<proteinExistence type="predicted"/>
<dbReference type="EMBL" id="CABVIY010000001">
    <property type="protein sequence ID" value="VVP68298.1"/>
    <property type="molecule type" value="Genomic_DNA"/>
</dbReference>
<dbReference type="InterPro" id="IPR043128">
    <property type="entry name" value="Rev_trsase/Diguanyl_cyclase"/>
</dbReference>
<dbReference type="SUPFAM" id="SSF55073">
    <property type="entry name" value="Nucleotide cyclase"/>
    <property type="match status" value="1"/>
</dbReference>
<dbReference type="PROSITE" id="PS50887">
    <property type="entry name" value="GGDEF"/>
    <property type="match status" value="1"/>
</dbReference>
<dbReference type="SMART" id="SM00267">
    <property type="entry name" value="GGDEF"/>
    <property type="match status" value="1"/>
</dbReference>
<dbReference type="Proteomes" id="UP000326611">
    <property type="component" value="Unassembled WGS sequence"/>
</dbReference>
<accession>A0A5E7R3T9</accession>
<dbReference type="PANTHER" id="PTHR44757">
    <property type="entry name" value="DIGUANYLATE CYCLASE DGCP"/>
    <property type="match status" value="1"/>
</dbReference>
<dbReference type="AlphaFoldDB" id="A0A5E7R3T9"/>
<dbReference type="InterPro" id="IPR052155">
    <property type="entry name" value="Biofilm_reg_signaling"/>
</dbReference>
<sequence length="190" mass="20936">MLIPGKPHKTGVCAGTPQQERELLRDLARKAEQALIGVQMASMDELTLLPNRHGFMALAQLGLEACMQLQRPATLLFFNLDDFKRVNYLFGRREGDNALKTFADVLRIGFRESDVIGRLEGATFVALLTGSCGVDISAIRARLVEMLDERNVTARKGYDIRFSIGQIEHDPAAHGSVEALLVEAETALGR</sequence>
<dbReference type="PANTHER" id="PTHR44757:SF2">
    <property type="entry name" value="BIOFILM ARCHITECTURE MAINTENANCE PROTEIN MBAA"/>
    <property type="match status" value="1"/>
</dbReference>
<gene>
    <name evidence="2" type="ORF">PS918_00717</name>
</gene>
<dbReference type="OrthoDB" id="9812358at2"/>
<evidence type="ECO:0000313" key="3">
    <source>
        <dbReference type="Proteomes" id="UP000326611"/>
    </source>
</evidence>
<dbReference type="Gene3D" id="3.30.70.270">
    <property type="match status" value="1"/>
</dbReference>
<name>A0A5E7R3T9_PSEFL</name>
<dbReference type="Pfam" id="PF00990">
    <property type="entry name" value="GGDEF"/>
    <property type="match status" value="1"/>
</dbReference>
<dbReference type="NCBIfam" id="TIGR00254">
    <property type="entry name" value="GGDEF"/>
    <property type="match status" value="1"/>
</dbReference>
<evidence type="ECO:0000313" key="2">
    <source>
        <dbReference type="EMBL" id="VVP68298.1"/>
    </source>
</evidence>
<evidence type="ECO:0000259" key="1">
    <source>
        <dbReference type="PROSITE" id="PS50887"/>
    </source>
</evidence>
<reference evidence="2 3" key="1">
    <citation type="submission" date="2019-09" db="EMBL/GenBank/DDBJ databases">
        <authorList>
            <person name="Chandra G."/>
            <person name="Truman W A."/>
        </authorList>
    </citation>
    <scope>NUCLEOTIDE SEQUENCE [LARGE SCALE GENOMIC DNA]</scope>
    <source>
        <strain evidence="2">PS918</strain>
    </source>
</reference>
<protein>
    <recommendedName>
        <fullName evidence="1">GGDEF domain-containing protein</fullName>
    </recommendedName>
</protein>
<dbReference type="RefSeq" id="WP_150768893.1">
    <property type="nucleotide sequence ID" value="NZ_CABVIY010000001.1"/>
</dbReference>